<evidence type="ECO:0000313" key="2">
    <source>
        <dbReference type="EMBL" id="SFV58085.1"/>
    </source>
</evidence>
<dbReference type="Gene3D" id="3.30.70.2660">
    <property type="match status" value="1"/>
</dbReference>
<keyword evidence="1" id="KW-0051">Antiviral defense</keyword>
<protein>
    <submittedName>
        <fullName evidence="2">CRISPR-associated protein, Cas5h family</fullName>
    </submittedName>
</protein>
<dbReference type="CDD" id="cd09693">
    <property type="entry name" value="Cas5_I"/>
    <property type="match status" value="1"/>
</dbReference>
<gene>
    <name evidence="2" type="ORF">MNB_SV-14-248</name>
</gene>
<organism evidence="2">
    <name type="scientific">hydrothermal vent metagenome</name>
    <dbReference type="NCBI Taxonomy" id="652676"/>
    <lineage>
        <taxon>unclassified sequences</taxon>
        <taxon>metagenomes</taxon>
        <taxon>ecological metagenomes</taxon>
    </lineage>
</organism>
<evidence type="ECO:0000256" key="1">
    <source>
        <dbReference type="ARBA" id="ARBA00023118"/>
    </source>
</evidence>
<dbReference type="GO" id="GO:0051607">
    <property type="term" value="P:defense response to virus"/>
    <property type="evidence" value="ECO:0007669"/>
    <property type="project" value="UniProtKB-KW"/>
</dbReference>
<dbReference type="AlphaFoldDB" id="A0A1W1BX65"/>
<dbReference type="EMBL" id="FPHN01000086">
    <property type="protein sequence ID" value="SFV58085.1"/>
    <property type="molecule type" value="Genomic_DNA"/>
</dbReference>
<dbReference type="Pfam" id="PF09704">
    <property type="entry name" value="Cas_Cas5d"/>
    <property type="match status" value="1"/>
</dbReference>
<proteinExistence type="predicted"/>
<reference evidence="2" key="1">
    <citation type="submission" date="2016-10" db="EMBL/GenBank/DDBJ databases">
        <authorList>
            <person name="de Groot N.N."/>
        </authorList>
    </citation>
    <scope>NUCLEOTIDE SEQUENCE</scope>
</reference>
<dbReference type="GO" id="GO:0043571">
    <property type="term" value="P:maintenance of CRISPR repeat elements"/>
    <property type="evidence" value="ECO:0007669"/>
    <property type="project" value="InterPro"/>
</dbReference>
<dbReference type="NCBIfam" id="TIGR02593">
    <property type="entry name" value="CRISPR_cas5"/>
    <property type="match status" value="1"/>
</dbReference>
<accession>A0A1W1BX65</accession>
<dbReference type="InterPro" id="IPR013422">
    <property type="entry name" value="CRISPR-assoc_prot_Cas5_N"/>
</dbReference>
<dbReference type="InterPro" id="IPR021124">
    <property type="entry name" value="CRISPR-assoc_prot_Cas5"/>
</dbReference>
<name>A0A1W1BX65_9ZZZZ</name>
<sequence length="253" mass="29371">MFAFEIWGKFASFRDPFTISQNISLPIPPKTTVAGMLASILGVEEYLEKSEFSSFDYSVVALNPIRKKSFSQNYINDYTKFTSIHIDNIRKGNFDKIAKYGLRRKFTGKNWTPQTQINREILLDVRYLIFVKKFADEDTIIRHLENKISKFPLYLGNSEFAGNFKLLKIYDAQEMLNIPSAEVDSFILESDIKKIEFKEGVRYSKLSFATKLNKNRSPIEMASVIVGSSAISVKDMRLYRIKCEDRVYHCRFL</sequence>